<protein>
    <recommendedName>
        <fullName evidence="3">2-phosphosulfolactate phosphatase</fullName>
    </recommendedName>
</protein>
<evidence type="ECO:0008006" key="3">
    <source>
        <dbReference type="Google" id="ProtNLM"/>
    </source>
</evidence>
<reference evidence="1 2" key="1">
    <citation type="submission" date="2010-05" db="EMBL/GenBank/DDBJ databases">
        <title>Complete sequence of Thermincola sp. JR.</title>
        <authorList>
            <consortium name="US DOE Joint Genome Institute"/>
            <person name="Lucas S."/>
            <person name="Copeland A."/>
            <person name="Lapidus A."/>
            <person name="Cheng J.-F."/>
            <person name="Bruce D."/>
            <person name="Goodwin L."/>
            <person name="Pitluck S."/>
            <person name="Chertkov O."/>
            <person name="Detter J.C."/>
            <person name="Han C."/>
            <person name="Tapia R."/>
            <person name="Land M."/>
            <person name="Hauser L."/>
            <person name="Kyrpides N."/>
            <person name="Mikhailova N."/>
            <person name="Hazen T.C."/>
            <person name="Woyke T."/>
        </authorList>
    </citation>
    <scope>NUCLEOTIDE SEQUENCE [LARGE SCALE GENOMIC DNA]</scope>
    <source>
        <strain evidence="1 2">JR</strain>
    </source>
</reference>
<accession>D5X7E8</accession>
<name>D5X7E8_THEPJ</name>
<dbReference type="EMBL" id="CP002028">
    <property type="protein sequence ID" value="ADG82518.1"/>
    <property type="molecule type" value="Genomic_DNA"/>
</dbReference>
<keyword evidence="2" id="KW-1185">Reference proteome</keyword>
<evidence type="ECO:0000313" key="2">
    <source>
        <dbReference type="Proteomes" id="UP000002377"/>
    </source>
</evidence>
<proteinExistence type="predicted"/>
<organism evidence="1 2">
    <name type="scientific">Thermincola potens (strain JR)</name>
    <dbReference type="NCBI Taxonomy" id="635013"/>
    <lineage>
        <taxon>Bacteria</taxon>
        <taxon>Bacillati</taxon>
        <taxon>Bacillota</taxon>
        <taxon>Clostridia</taxon>
        <taxon>Eubacteriales</taxon>
        <taxon>Thermincolaceae</taxon>
        <taxon>Thermincola</taxon>
    </lineage>
</organism>
<dbReference type="AlphaFoldDB" id="D5X7E8"/>
<dbReference type="eggNOG" id="ENOG502ZJJK">
    <property type="taxonomic scope" value="Bacteria"/>
</dbReference>
<dbReference type="Proteomes" id="UP000002377">
    <property type="component" value="Chromosome"/>
</dbReference>
<sequence>MQTNFIGVNVTANATGAVAAAMMGHLVMVVDVIDMSTTLEAALDAGAVAVFGASPDSSRAPVDLNPEKIGMEAGSIALRNGTEVVLISEPRVGTDEERLQRASKAVAGIKKSGARIAAVVPNNGAETAKLVDFKNKVVLAVTDTGGVAYDAAFNAGAPAVVTGTIARTMQKRGTKPAHDAAARAVEQASRLGVGITVVAATANSLEDILAAEYIARLILEKGFTQLK</sequence>
<evidence type="ECO:0000313" key="1">
    <source>
        <dbReference type="EMBL" id="ADG82518.1"/>
    </source>
</evidence>
<dbReference type="STRING" id="635013.TherJR_1669"/>
<dbReference type="RefSeq" id="WP_013120532.1">
    <property type="nucleotide sequence ID" value="NC_014152.1"/>
</dbReference>
<gene>
    <name evidence="1" type="ordered locus">TherJR_1669</name>
</gene>
<dbReference type="KEGG" id="tjr:TherJR_1669"/>
<dbReference type="HOGENOM" id="CLU_1192688_0_0_9"/>